<protein>
    <submittedName>
        <fullName evidence="1">Uncharacterized protein</fullName>
    </submittedName>
</protein>
<dbReference type="AlphaFoldDB" id="A0ABD1FU92"/>
<evidence type="ECO:0000313" key="2">
    <source>
        <dbReference type="Proteomes" id="UP001567538"/>
    </source>
</evidence>
<reference evidence="1 2" key="1">
    <citation type="submission" date="2024-06" db="EMBL/GenBank/DDBJ databases">
        <title>A chromosome level genome sequence of Diviner's sage (Salvia divinorum).</title>
        <authorList>
            <person name="Ford S.A."/>
            <person name="Ro D.-K."/>
            <person name="Ness R.W."/>
            <person name="Phillips M.A."/>
        </authorList>
    </citation>
    <scope>NUCLEOTIDE SEQUENCE [LARGE SCALE GENOMIC DNA]</scope>
    <source>
        <strain evidence="1">SAF-2024a</strain>
        <tissue evidence="1">Leaf</tissue>
    </source>
</reference>
<proteinExistence type="predicted"/>
<keyword evidence="2" id="KW-1185">Reference proteome</keyword>
<dbReference type="EMBL" id="JBEAFC010000011">
    <property type="protein sequence ID" value="KAL1535408.1"/>
    <property type="molecule type" value="Genomic_DNA"/>
</dbReference>
<sequence>MELPLSCAAKTIAGLVGSLLQKLCKLPKQRLLSSGIKLFGDARIRGSSNGQDGSGTGVDSKYLRGFLSFSATQISLPSAIFPSKKKRQV</sequence>
<accession>A0ABD1FU92</accession>
<comment type="caution">
    <text evidence="1">The sequence shown here is derived from an EMBL/GenBank/DDBJ whole genome shotgun (WGS) entry which is preliminary data.</text>
</comment>
<name>A0ABD1FU92_SALDI</name>
<gene>
    <name evidence="1" type="ORF">AAHA92_28186</name>
</gene>
<evidence type="ECO:0000313" key="1">
    <source>
        <dbReference type="EMBL" id="KAL1535408.1"/>
    </source>
</evidence>
<organism evidence="1 2">
    <name type="scientific">Salvia divinorum</name>
    <name type="common">Maria pastora</name>
    <name type="synonym">Diviner's sage</name>
    <dbReference type="NCBI Taxonomy" id="28513"/>
    <lineage>
        <taxon>Eukaryota</taxon>
        <taxon>Viridiplantae</taxon>
        <taxon>Streptophyta</taxon>
        <taxon>Embryophyta</taxon>
        <taxon>Tracheophyta</taxon>
        <taxon>Spermatophyta</taxon>
        <taxon>Magnoliopsida</taxon>
        <taxon>eudicotyledons</taxon>
        <taxon>Gunneridae</taxon>
        <taxon>Pentapetalae</taxon>
        <taxon>asterids</taxon>
        <taxon>lamiids</taxon>
        <taxon>Lamiales</taxon>
        <taxon>Lamiaceae</taxon>
        <taxon>Nepetoideae</taxon>
        <taxon>Mentheae</taxon>
        <taxon>Salviinae</taxon>
        <taxon>Salvia</taxon>
        <taxon>Salvia subgen. Calosphace</taxon>
    </lineage>
</organism>
<dbReference type="Proteomes" id="UP001567538">
    <property type="component" value="Unassembled WGS sequence"/>
</dbReference>